<accession>A0A1V6PS31</accession>
<gene>
    <name evidence="2" type="ORF">PENANT_c043G09847</name>
</gene>
<keyword evidence="1" id="KW-0472">Membrane</keyword>
<comment type="caution">
    <text evidence="2">The sequence shown here is derived from an EMBL/GenBank/DDBJ whole genome shotgun (WGS) entry which is preliminary data.</text>
</comment>
<keyword evidence="1" id="KW-1133">Transmembrane helix</keyword>
<organism evidence="2 3">
    <name type="scientific">Penicillium antarcticum</name>
    <dbReference type="NCBI Taxonomy" id="416450"/>
    <lineage>
        <taxon>Eukaryota</taxon>
        <taxon>Fungi</taxon>
        <taxon>Dikarya</taxon>
        <taxon>Ascomycota</taxon>
        <taxon>Pezizomycotina</taxon>
        <taxon>Eurotiomycetes</taxon>
        <taxon>Eurotiomycetidae</taxon>
        <taxon>Eurotiales</taxon>
        <taxon>Aspergillaceae</taxon>
        <taxon>Penicillium</taxon>
    </lineage>
</organism>
<keyword evidence="1" id="KW-0812">Transmembrane</keyword>
<sequence>MGQDPGGIAWISGSMSKDKVNVFLRKLLGGINPDGCIPSSDFEIFEQFLKHLKNEWNTACSIASKEIDRPRTKQMKQKGRRSEIVDELSNNASIRMKIRKCLRSHIDKLKYEVKLDHHLKEEEEDQSKPIGIIYDIVTSAVRSQDDMEQAVRDLLQMLDYTFTNADIKPYYRSSSYDREHYGAWPLQNYHSSSLSGPILNYWHRSRACEDGGYTLIAPRGDSVRHKGPMMLDQNGDLVWFKEYGTTYNLNIHTFRGEDYLTFWTGNDGIRGHGNGVYYMLNSRYEETYKVRGVNGLPADLHEFNITPDETAVFAVYETRPADLRVVGGPENGWIFDGVFQEVDIETNELLFQWRASEHFNLDDGYRGTEGNGNSEDAPWDFFHINSIDKDARGNFLISSRYMGCLTYIDGKTGDVIWRFGGKHNSFADLSDGAATNISWQHHARFRDDDPDADSESDDYPKRAITIFDNSSRGKGAPENRSRGLFVDIDERNLTASVRHEYWNPLPISSQSQGSVQILDNGNVLLGYGFDAAWTEFSMDGEVLCDVHFGPSGGFGDGNIISYRVFKHHWVGRPTSSPDAAFAETYVAVSWNGATEVKSWVLEGSVDTRNGTDGDEFNDWKIQHPEHLEDFVFISAVPKSGFETVVPVPSDMPYRTLRVVALGDEGKFLGMTATVEWKPEEFSKEILVVHGDEDDLMTESGIGDFFMFVLGFISAAFVVLCAWLIRTRVQSVSFGRIFRKRTEKEAQHEEWMSLSTQELNELDELSDLEAGDQPESHLLQEGDKHGIL</sequence>
<keyword evidence="3" id="KW-1185">Reference proteome</keyword>
<reference evidence="3" key="1">
    <citation type="journal article" date="2017" name="Nat. Microbiol.">
        <title>Global analysis of biosynthetic gene clusters reveals vast potential of secondary metabolite production in Penicillium species.</title>
        <authorList>
            <person name="Nielsen J.C."/>
            <person name="Grijseels S."/>
            <person name="Prigent S."/>
            <person name="Ji B."/>
            <person name="Dainat J."/>
            <person name="Nielsen K.F."/>
            <person name="Frisvad J.C."/>
            <person name="Workman M."/>
            <person name="Nielsen J."/>
        </authorList>
    </citation>
    <scope>NUCLEOTIDE SEQUENCE [LARGE SCALE GENOMIC DNA]</scope>
    <source>
        <strain evidence="3">IBT 31811</strain>
    </source>
</reference>
<dbReference type="EMBL" id="MDYN01000043">
    <property type="protein sequence ID" value="OQD79814.1"/>
    <property type="molecule type" value="Genomic_DNA"/>
</dbReference>
<feature type="transmembrane region" description="Helical" evidence="1">
    <location>
        <begin position="704"/>
        <end position="724"/>
    </location>
</feature>
<proteinExistence type="predicted"/>
<dbReference type="Pfam" id="PF14269">
    <property type="entry name" value="Arylsulfotran_2"/>
    <property type="match status" value="1"/>
</dbReference>
<protein>
    <recommendedName>
        <fullName evidence="4">ASST-domain-containing protein</fullName>
    </recommendedName>
</protein>
<dbReference type="AlphaFoldDB" id="A0A1V6PS31"/>
<dbReference type="InterPro" id="IPR053143">
    <property type="entry name" value="Arylsulfate_ST"/>
</dbReference>
<evidence type="ECO:0008006" key="4">
    <source>
        <dbReference type="Google" id="ProtNLM"/>
    </source>
</evidence>
<evidence type="ECO:0000313" key="2">
    <source>
        <dbReference type="EMBL" id="OQD79814.1"/>
    </source>
</evidence>
<dbReference type="InterPro" id="IPR039535">
    <property type="entry name" value="ASST-like"/>
</dbReference>
<dbReference type="PANTHER" id="PTHR35340">
    <property type="entry name" value="PQQ ENZYME REPEAT PROTEIN-RELATED"/>
    <property type="match status" value="1"/>
</dbReference>
<dbReference type="Proteomes" id="UP000191672">
    <property type="component" value="Unassembled WGS sequence"/>
</dbReference>
<dbReference type="STRING" id="416450.A0A1V6PS31"/>
<dbReference type="PANTHER" id="PTHR35340:SF5">
    <property type="entry name" value="ASST-DOMAIN-CONTAINING PROTEIN"/>
    <property type="match status" value="1"/>
</dbReference>
<evidence type="ECO:0000256" key="1">
    <source>
        <dbReference type="SAM" id="Phobius"/>
    </source>
</evidence>
<evidence type="ECO:0000313" key="3">
    <source>
        <dbReference type="Proteomes" id="UP000191672"/>
    </source>
</evidence>
<name>A0A1V6PS31_9EURO</name>